<dbReference type="AlphaFoldDB" id="A0A7C9AD95"/>
<evidence type="ECO:0000313" key="2">
    <source>
        <dbReference type="EMBL" id="MBA4663890.1"/>
    </source>
</evidence>
<evidence type="ECO:0000256" key="1">
    <source>
        <dbReference type="SAM" id="Phobius"/>
    </source>
</evidence>
<dbReference type="EMBL" id="GISG01222100">
    <property type="protein sequence ID" value="MBA4663890.1"/>
    <property type="molecule type" value="Transcribed_RNA"/>
</dbReference>
<keyword evidence="1" id="KW-1133">Transmembrane helix</keyword>
<protein>
    <submittedName>
        <fullName evidence="2">Uncharacterized protein</fullName>
    </submittedName>
</protein>
<accession>A0A7C9AD95</accession>
<keyword evidence="1" id="KW-0472">Membrane</keyword>
<proteinExistence type="predicted"/>
<name>A0A7C9AD95_OPUST</name>
<reference evidence="2" key="2">
    <citation type="submission" date="2020-07" db="EMBL/GenBank/DDBJ databases">
        <authorList>
            <person name="Vera ALvarez R."/>
            <person name="Arias-Moreno D.M."/>
            <person name="Jimenez-Jacinto V."/>
            <person name="Jimenez-Bremont J.F."/>
            <person name="Swaminathan K."/>
            <person name="Moose S.P."/>
            <person name="Guerrero-Gonzalez M.L."/>
            <person name="Marino-Ramirez L."/>
            <person name="Landsman D."/>
            <person name="Rodriguez-Kessler M."/>
            <person name="Delgado-Sanchez P."/>
        </authorList>
    </citation>
    <scope>NUCLEOTIDE SEQUENCE</scope>
    <source>
        <tissue evidence="2">Cladode</tissue>
    </source>
</reference>
<sequence length="112" mass="12678">MKVLFPAPPLPRAGLLYGCILFLGLHSLFTPFIGPSTHAKQTIQPAQGPKQATCYSFRHLGFFQTPKKTNKPSLTLRAKQYCVVIVQSHPYTFRTNPWKFGSFQFSHIIIID</sequence>
<organism evidence="2">
    <name type="scientific">Opuntia streptacantha</name>
    <name type="common">Prickly pear cactus</name>
    <name type="synonym">Opuntia cardona</name>
    <dbReference type="NCBI Taxonomy" id="393608"/>
    <lineage>
        <taxon>Eukaryota</taxon>
        <taxon>Viridiplantae</taxon>
        <taxon>Streptophyta</taxon>
        <taxon>Embryophyta</taxon>
        <taxon>Tracheophyta</taxon>
        <taxon>Spermatophyta</taxon>
        <taxon>Magnoliopsida</taxon>
        <taxon>eudicotyledons</taxon>
        <taxon>Gunneridae</taxon>
        <taxon>Pentapetalae</taxon>
        <taxon>Caryophyllales</taxon>
        <taxon>Cactineae</taxon>
        <taxon>Cactaceae</taxon>
        <taxon>Opuntioideae</taxon>
        <taxon>Opuntia</taxon>
    </lineage>
</organism>
<reference evidence="2" key="1">
    <citation type="journal article" date="2013" name="J. Plant Res.">
        <title>Effect of fungi and light on seed germination of three Opuntia species from semiarid lands of central Mexico.</title>
        <authorList>
            <person name="Delgado-Sanchez P."/>
            <person name="Jimenez-Bremont J.F."/>
            <person name="Guerrero-Gonzalez Mde L."/>
            <person name="Flores J."/>
        </authorList>
    </citation>
    <scope>NUCLEOTIDE SEQUENCE</scope>
    <source>
        <tissue evidence="2">Cladode</tissue>
    </source>
</reference>
<keyword evidence="1" id="KW-0812">Transmembrane</keyword>
<feature type="transmembrane region" description="Helical" evidence="1">
    <location>
        <begin position="15"/>
        <end position="34"/>
    </location>
</feature>